<evidence type="ECO:0008006" key="3">
    <source>
        <dbReference type="Google" id="ProtNLM"/>
    </source>
</evidence>
<dbReference type="EMBL" id="JBJUIK010000006">
    <property type="protein sequence ID" value="KAL3525074.1"/>
    <property type="molecule type" value="Genomic_DNA"/>
</dbReference>
<reference evidence="1 2" key="1">
    <citation type="submission" date="2024-11" db="EMBL/GenBank/DDBJ databases">
        <title>A near-complete genome assembly of Cinchona calisaya.</title>
        <authorList>
            <person name="Lian D.C."/>
            <person name="Zhao X.W."/>
            <person name="Wei L."/>
        </authorList>
    </citation>
    <scope>NUCLEOTIDE SEQUENCE [LARGE SCALE GENOMIC DNA]</scope>
    <source>
        <tissue evidence="1">Nenye</tissue>
    </source>
</reference>
<dbReference type="Proteomes" id="UP001630127">
    <property type="component" value="Unassembled WGS sequence"/>
</dbReference>
<evidence type="ECO:0000313" key="2">
    <source>
        <dbReference type="Proteomes" id="UP001630127"/>
    </source>
</evidence>
<protein>
    <recommendedName>
        <fullName evidence="3">RNase H type-1 domain-containing protein</fullName>
    </recommendedName>
</protein>
<keyword evidence="2" id="KW-1185">Reference proteome</keyword>
<evidence type="ECO:0000313" key="1">
    <source>
        <dbReference type="EMBL" id="KAL3525074.1"/>
    </source>
</evidence>
<accession>A0ABD3A017</accession>
<organism evidence="1 2">
    <name type="scientific">Cinchona calisaya</name>
    <dbReference type="NCBI Taxonomy" id="153742"/>
    <lineage>
        <taxon>Eukaryota</taxon>
        <taxon>Viridiplantae</taxon>
        <taxon>Streptophyta</taxon>
        <taxon>Embryophyta</taxon>
        <taxon>Tracheophyta</taxon>
        <taxon>Spermatophyta</taxon>
        <taxon>Magnoliopsida</taxon>
        <taxon>eudicotyledons</taxon>
        <taxon>Gunneridae</taxon>
        <taxon>Pentapetalae</taxon>
        <taxon>asterids</taxon>
        <taxon>lamiids</taxon>
        <taxon>Gentianales</taxon>
        <taxon>Rubiaceae</taxon>
        <taxon>Cinchonoideae</taxon>
        <taxon>Cinchoneae</taxon>
        <taxon>Cinchona</taxon>
    </lineage>
</organism>
<name>A0ABD3A017_9GENT</name>
<dbReference type="AlphaFoldDB" id="A0ABD3A017"/>
<gene>
    <name evidence="1" type="ORF">ACH5RR_013446</name>
</gene>
<proteinExistence type="predicted"/>
<comment type="caution">
    <text evidence="1">The sequence shown here is derived from an EMBL/GenBank/DDBJ whole genome shotgun (WGS) entry which is preliminary data.</text>
</comment>
<sequence>MERNIPVDPFLIKINIGLSKNNLMRRTGIGLIAKNSSVELQTVWGLNEDAKDNLELEATKAIRLALIKAIQKGWMTVQIELENKGFVDRLLMQNFKHVVAAVLLEDILALKYLFHVCSFCYVDGRSNVLSNKVVVFA</sequence>